<dbReference type="Proteomes" id="UP000566819">
    <property type="component" value="Unassembled WGS sequence"/>
</dbReference>
<dbReference type="GO" id="GO:0043409">
    <property type="term" value="P:negative regulation of MAPK cascade"/>
    <property type="evidence" value="ECO:0007669"/>
    <property type="project" value="TreeGrafter"/>
</dbReference>
<keyword evidence="8" id="KW-1185">Reference proteome</keyword>
<dbReference type="PANTHER" id="PTHR10159:SF519">
    <property type="entry name" value="DUAL SPECIFICITY PROTEIN PHOSPHATASE MPK3"/>
    <property type="match status" value="1"/>
</dbReference>
<evidence type="ECO:0000313" key="7">
    <source>
        <dbReference type="EMBL" id="KAF4626834.1"/>
    </source>
</evidence>
<dbReference type="Gene3D" id="3.90.190.10">
    <property type="entry name" value="Protein tyrosine phosphatase superfamily"/>
    <property type="match status" value="1"/>
</dbReference>
<dbReference type="InterPro" id="IPR000340">
    <property type="entry name" value="Dual-sp_phosphatase_cat-dom"/>
</dbReference>
<dbReference type="InterPro" id="IPR000387">
    <property type="entry name" value="Tyr_Pase_dom"/>
</dbReference>
<evidence type="ECO:0000256" key="2">
    <source>
        <dbReference type="ARBA" id="ARBA00013064"/>
    </source>
</evidence>
<evidence type="ECO:0000259" key="6">
    <source>
        <dbReference type="PROSITE" id="PS50056"/>
    </source>
</evidence>
<feature type="region of interest" description="Disordered" evidence="5">
    <location>
        <begin position="81"/>
        <end position="100"/>
    </location>
</feature>
<evidence type="ECO:0000313" key="8">
    <source>
        <dbReference type="Proteomes" id="UP000566819"/>
    </source>
</evidence>
<dbReference type="SMART" id="SM00195">
    <property type="entry name" value="DSPc"/>
    <property type="match status" value="1"/>
</dbReference>
<feature type="compositionally biased region" description="Polar residues" evidence="5">
    <location>
        <begin position="84"/>
        <end position="94"/>
    </location>
</feature>
<keyword evidence="3" id="KW-0378">Hydrolase</keyword>
<keyword evidence="4" id="KW-0904">Protein phosphatase</keyword>
<evidence type="ECO:0000256" key="5">
    <source>
        <dbReference type="SAM" id="MobiDB-lite"/>
    </source>
</evidence>
<reference evidence="7 8" key="1">
    <citation type="submission" date="2020-03" db="EMBL/GenBank/DDBJ databases">
        <title>Draft Genome Sequence of Cudoniella acicularis.</title>
        <authorList>
            <person name="Buettner E."/>
            <person name="Kellner H."/>
        </authorList>
    </citation>
    <scope>NUCLEOTIDE SEQUENCE [LARGE SCALE GENOMIC DNA]</scope>
    <source>
        <strain evidence="7 8">DSM 108380</strain>
    </source>
</reference>
<dbReference type="PROSITE" id="PS50056">
    <property type="entry name" value="TYR_PHOSPHATASE_2"/>
    <property type="match status" value="1"/>
</dbReference>
<gene>
    <name evidence="7" type="ORF">G7Y89_g11320</name>
</gene>
<feature type="domain" description="Tyrosine specific protein phosphatases" evidence="6">
    <location>
        <begin position="97"/>
        <end position="150"/>
    </location>
</feature>
<proteinExistence type="inferred from homology"/>
<dbReference type="OrthoDB" id="10252009at2759"/>
<dbReference type="GO" id="GO:0004725">
    <property type="term" value="F:protein tyrosine phosphatase activity"/>
    <property type="evidence" value="ECO:0007669"/>
    <property type="project" value="UniProtKB-EC"/>
</dbReference>
<dbReference type="InterPro" id="IPR016130">
    <property type="entry name" value="Tyr_Pase_AS"/>
</dbReference>
<protein>
    <recommendedName>
        <fullName evidence="2">protein-tyrosine-phosphatase</fullName>
        <ecNumber evidence="2">3.1.3.48</ecNumber>
    </recommendedName>
</protein>
<dbReference type="InterPro" id="IPR029021">
    <property type="entry name" value="Prot-tyrosine_phosphatase-like"/>
</dbReference>
<dbReference type="EC" id="3.1.3.48" evidence="2"/>
<dbReference type="CDD" id="cd14498">
    <property type="entry name" value="DSP"/>
    <property type="match status" value="1"/>
</dbReference>
<evidence type="ECO:0000256" key="3">
    <source>
        <dbReference type="ARBA" id="ARBA00022801"/>
    </source>
</evidence>
<dbReference type="PANTHER" id="PTHR10159">
    <property type="entry name" value="DUAL SPECIFICITY PROTEIN PHOSPHATASE"/>
    <property type="match status" value="1"/>
</dbReference>
<dbReference type="EMBL" id="JAAMPI010001075">
    <property type="protein sequence ID" value="KAF4626834.1"/>
    <property type="molecule type" value="Genomic_DNA"/>
</dbReference>
<dbReference type="InterPro" id="IPR020422">
    <property type="entry name" value="TYR_PHOSPHATASE_DUAL_dom"/>
</dbReference>
<accession>A0A8H4W0R4</accession>
<organism evidence="7 8">
    <name type="scientific">Cudoniella acicularis</name>
    <dbReference type="NCBI Taxonomy" id="354080"/>
    <lineage>
        <taxon>Eukaryota</taxon>
        <taxon>Fungi</taxon>
        <taxon>Dikarya</taxon>
        <taxon>Ascomycota</taxon>
        <taxon>Pezizomycotina</taxon>
        <taxon>Leotiomycetes</taxon>
        <taxon>Helotiales</taxon>
        <taxon>Tricladiaceae</taxon>
        <taxon>Cudoniella</taxon>
    </lineage>
</organism>
<dbReference type="GO" id="GO:0005737">
    <property type="term" value="C:cytoplasm"/>
    <property type="evidence" value="ECO:0007669"/>
    <property type="project" value="TreeGrafter"/>
</dbReference>
<dbReference type="Pfam" id="PF00782">
    <property type="entry name" value="DSPc"/>
    <property type="match status" value="1"/>
</dbReference>
<comment type="similarity">
    <text evidence="1">Belongs to the protein-tyrosine phosphatase family. Non-receptor class dual specificity subfamily.</text>
</comment>
<dbReference type="AlphaFoldDB" id="A0A8H4W0R4"/>
<dbReference type="PROSITE" id="PS00383">
    <property type="entry name" value="TYR_PHOSPHATASE_1"/>
    <property type="match status" value="1"/>
</dbReference>
<name>A0A8H4W0R4_9HELO</name>
<comment type="caution">
    <text evidence="7">The sequence shown here is derived from an EMBL/GenBank/DDBJ whole genome shotgun (WGS) entry which is preliminary data.</text>
</comment>
<sequence>MPPSNPLLRHEIIPDLYLSRFPDEMPPEITHILNLSPYAHPPASIANLKSLHISTLADIDDITPHIPAILEFIEAALSPAPDAKSSNSMDGNTLTEEEVEKKEEKRNKLLVHCAIGINRSPSAVIAYLCSVHKINSARALKIVKHKKPDIRPSKLFLAQIDRFFRREGEAGQDPMVGFHERLKRRKAGNGGKGKK</sequence>
<evidence type="ECO:0000256" key="1">
    <source>
        <dbReference type="ARBA" id="ARBA00008601"/>
    </source>
</evidence>
<evidence type="ECO:0000256" key="4">
    <source>
        <dbReference type="ARBA" id="ARBA00022912"/>
    </source>
</evidence>
<dbReference type="SUPFAM" id="SSF52799">
    <property type="entry name" value="(Phosphotyrosine protein) phosphatases II"/>
    <property type="match status" value="1"/>
</dbReference>